<evidence type="ECO:0000256" key="20">
    <source>
        <dbReference type="PROSITE-ProRule" id="PRU10141"/>
    </source>
</evidence>
<dbReference type="GO" id="GO:0005524">
    <property type="term" value="F:ATP binding"/>
    <property type="evidence" value="ECO:0007669"/>
    <property type="project" value="UniProtKB-UniRule"/>
</dbReference>
<keyword evidence="25" id="KW-1185">Reference proteome</keyword>
<evidence type="ECO:0000256" key="15">
    <source>
        <dbReference type="ARBA" id="ARBA00023136"/>
    </source>
</evidence>
<feature type="region of interest" description="Disordered" evidence="21">
    <location>
        <begin position="1738"/>
        <end position="1765"/>
    </location>
</feature>
<dbReference type="SUPFAM" id="SSF56112">
    <property type="entry name" value="Protein kinase-like (PK-like)"/>
    <property type="match status" value="2"/>
</dbReference>
<keyword evidence="12" id="KW-0418">Kinase</keyword>
<dbReference type="FunFam" id="3.80.10.10:FF:000041">
    <property type="entry name" value="LRR receptor-like serine/threonine-protein kinase ERECTA"/>
    <property type="match status" value="1"/>
</dbReference>
<feature type="signal peptide" evidence="22">
    <location>
        <begin position="1"/>
        <end position="26"/>
    </location>
</feature>
<dbReference type="Pfam" id="PF11721">
    <property type="entry name" value="Malectin"/>
    <property type="match status" value="2"/>
</dbReference>
<protein>
    <recommendedName>
        <fullName evidence="2">non-specific serine/threonine protein kinase</fullName>
        <ecNumber evidence="2">2.7.11.1</ecNumber>
    </recommendedName>
</protein>
<dbReference type="FunFam" id="1.10.510.10:FF:000044">
    <property type="entry name" value="Putative LRR receptor-like serine/threonine-protein kinase"/>
    <property type="match status" value="2"/>
</dbReference>
<evidence type="ECO:0000256" key="14">
    <source>
        <dbReference type="ARBA" id="ARBA00022989"/>
    </source>
</evidence>
<keyword evidence="17" id="KW-0325">Glycoprotein</keyword>
<evidence type="ECO:0000256" key="12">
    <source>
        <dbReference type="ARBA" id="ARBA00022777"/>
    </source>
</evidence>
<dbReference type="FunFam" id="3.30.200.20:FF:000140">
    <property type="entry name" value="Leucine-rich repeat receptor-like protein kinase"/>
    <property type="match status" value="1"/>
</dbReference>
<evidence type="ECO:0000256" key="19">
    <source>
        <dbReference type="ARBA" id="ARBA00048679"/>
    </source>
</evidence>
<dbReference type="InterPro" id="IPR001245">
    <property type="entry name" value="Ser-Thr/Tyr_kinase_cat_dom"/>
</dbReference>
<dbReference type="PANTHER" id="PTHR48006:SF41">
    <property type="entry name" value="OS04G0616500 PROTEIN"/>
    <property type="match status" value="1"/>
</dbReference>
<sequence length="1765" mass="195452">MGMRVSKLIHCSLLLLLLAAAAVVQAQQAATRTDPTEAAALNAVFAKLGQQASSSWNISGDPCTGAATDGTVIDDNPNFNPAIKCDCSFQNNTICRIIKLKIYALNAAGPIPEELRNLTSLTNLNLGQNLLTGPIPSFIGELTAMQYMGLGSNNFNGSLPSELGNLAKLEDLYIDSAGLSGPLPSSFAKLTRMKILWASDNDFTGQIPDFIGSWSLTDLRFQGNSFLGPIPATLSNLVQLTSLILRNCRISDNLDSIDFSKFASLSLLDFSYNQLSGNFPPWASEKNLQLNLVANNFVIDRSNNSVLPSGLSCLQRNTPCFLGSPQSSSFAVNCGSSRLISGSDNYKYQTDDANLRAASYSVTGAPTWGVSNVGKFMEAPNGSYIIYSSRQFQNTQDSELFQTSRMSPSSLRYYGIGLENGNYTVTLQFAEFGIEDTESWKSLGRRAFDIYIQGERKEKNFDIRKTAGDKSYTVVKKQYIVPVIKNFVEIHLFWAGKGTCCIPTQGYYGPTISSLSITPVLGLVALVGVFMWRQKRRKISLEQQELYSIVGRPNVFSFSELRLYGCCLEGNNPLLVYEYMESGSLDKSLFGIRYFSLMQLAFSYSGTDKLKIDWPARFEICLSIARGLAYLHEESSIRVVHRDIKASNVLLDTDLNPKISDFGLAKLYDDKKTHVSTKVAGTFGYLAPEYAMRGHMTEKVDVFAFGVVLLETLAGRPNYDDKLEEDKIYIFEWAWDLYENHHPLDIVDPMLTEFSREEVLRAIRVALLCTQGSPHQRPPMLRVVSMLTGDAEVPNVLTKPSYITEWQIKGGNTSFANSAISGQSSSAPRPTSAIQEGRPKPVVLIDITYESNRALDIVDPNLEEFNSEECPNYGYLEKAHEDQWKLDRHLRPSMWRVVTMLTGDVQGGEIEEEDEVQVGDDQAAVVQAQRAATMTDPTEAEAVNAVFAKLGQSAASSPSKWNISGDPCTGAATDGTVIDDNPNFNPAIKCDCSFQNNTICRITKLKINASSAAGPIPEELRNLTRLTSLGLGSNNFNGSLPSELGNLAKLEYLYIDSAGLSGPLPSTFAKLTRMKILWASDNDFTGQIPDFIGSWNLTELILRNCRISDNLESIDFSKFASLSLLDFSYNQFSGSFPPWASEKNLQLNLVANNFVIDTSNNSVLPSGLACLQRNTPCFLGSPQSSSFAVNCGSSRSISGSHNYGYQTDDASLQAASYYVTGALTWGVSNVGKFMETPNGRYIIQSSRQFQNTLDSELFQTSRMSPSSLRYYGIGLENGNYTVTLQFAEFEIEDTTESWKSLGRRAFDIYVQGERKEKNFDIRKTANDKFYTVVEKKYNVPVIKNFVEIHLFWAGKGTCCIPTKGYYGPTISSLSIIPGLVALVGIFMWRQKRRKISLELQELYSIVGRPNVFSYSELRSATENFSSSNRLGEGGYGVVYKGKLTDGRVVAVKQLSQTSHQGKKQFATEIETISRVQHRNLVKLYGCCLEGNNPLLVYEYMENGSLDKSLFGISYFSLMQLAFSYSGTDKLKIDWPARFEICLGIARGLAYLHEESRIRVVHRDIKASNVLLDTDLNPKISDFGLAKLYDDKKTHVSTKVAGTFGYLAPEYAMRGHMTEKVDVFAFGVVLLETLAGRPNYDDKLEEDKIYIFEWAWELYENNHPMDIIDPRLTEFSREEVLRAIRVALLCTQGSPHQRPPMSRVVSMLTGDAEVPNVLTKPSYITGWQIKGGNTSFANSAVSGQSSSAPGPTSPQASPMFLNSAIQ</sequence>
<dbReference type="eggNOG" id="ENOG502QUW9">
    <property type="taxonomic scope" value="Eukaryota"/>
</dbReference>
<keyword evidence="11 20" id="KW-0547">Nucleotide-binding</keyword>
<evidence type="ECO:0000256" key="17">
    <source>
        <dbReference type="ARBA" id="ARBA00023180"/>
    </source>
</evidence>
<keyword evidence="13 20" id="KW-0067">ATP-binding</keyword>
<evidence type="ECO:0000256" key="7">
    <source>
        <dbReference type="ARBA" id="ARBA00022679"/>
    </source>
</evidence>
<keyword evidence="7" id="KW-0808">Transferase</keyword>
<evidence type="ECO:0000256" key="16">
    <source>
        <dbReference type="ARBA" id="ARBA00023170"/>
    </source>
</evidence>
<dbReference type="InterPro" id="IPR011009">
    <property type="entry name" value="Kinase-like_dom_sf"/>
</dbReference>
<dbReference type="STRING" id="77586.A0A0D9W9I1"/>
<feature type="domain" description="Protein kinase" evidence="23">
    <location>
        <begin position="1424"/>
        <end position="1713"/>
    </location>
</feature>
<evidence type="ECO:0000256" key="11">
    <source>
        <dbReference type="ARBA" id="ARBA00022741"/>
    </source>
</evidence>
<dbReference type="Gene3D" id="3.30.200.20">
    <property type="entry name" value="Phosphorylase Kinase, domain 1"/>
    <property type="match status" value="1"/>
</dbReference>
<keyword evidence="4" id="KW-0723">Serine/threonine-protein kinase</keyword>
<keyword evidence="14" id="KW-1133">Transmembrane helix</keyword>
<dbReference type="Proteomes" id="UP000032180">
    <property type="component" value="Chromosome 4"/>
</dbReference>
<evidence type="ECO:0000256" key="5">
    <source>
        <dbReference type="ARBA" id="ARBA00022553"/>
    </source>
</evidence>
<keyword evidence="9 22" id="KW-0732">Signal</keyword>
<keyword evidence="10" id="KW-0677">Repeat</keyword>
<dbReference type="SUPFAM" id="SSF52058">
    <property type="entry name" value="L domain-like"/>
    <property type="match status" value="2"/>
</dbReference>
<dbReference type="InterPro" id="IPR021720">
    <property type="entry name" value="Malectin_dom"/>
</dbReference>
<evidence type="ECO:0000256" key="8">
    <source>
        <dbReference type="ARBA" id="ARBA00022692"/>
    </source>
</evidence>
<dbReference type="PROSITE" id="PS00107">
    <property type="entry name" value="PROTEIN_KINASE_ATP"/>
    <property type="match status" value="1"/>
</dbReference>
<evidence type="ECO:0000256" key="18">
    <source>
        <dbReference type="ARBA" id="ARBA00047899"/>
    </source>
</evidence>
<evidence type="ECO:0000256" key="6">
    <source>
        <dbReference type="ARBA" id="ARBA00022614"/>
    </source>
</evidence>
<dbReference type="Gene3D" id="3.80.10.10">
    <property type="entry name" value="Ribonuclease Inhibitor"/>
    <property type="match status" value="3"/>
</dbReference>
<keyword evidence="3" id="KW-1003">Cell membrane</keyword>
<dbReference type="PANTHER" id="PTHR48006">
    <property type="entry name" value="LEUCINE-RICH REPEAT-CONTAINING PROTEIN DDB_G0281931-RELATED"/>
    <property type="match status" value="1"/>
</dbReference>
<feature type="binding site" evidence="20">
    <location>
        <position position="1452"/>
    </location>
    <ligand>
        <name>ATP</name>
        <dbReference type="ChEBI" id="CHEBI:30616"/>
    </ligand>
</feature>
<dbReference type="PROSITE" id="PS50011">
    <property type="entry name" value="PROTEIN_KINASE_DOM"/>
    <property type="match status" value="2"/>
</dbReference>
<evidence type="ECO:0000256" key="9">
    <source>
        <dbReference type="ARBA" id="ARBA00022729"/>
    </source>
</evidence>
<keyword evidence="6" id="KW-0433">Leucine-rich repeat</keyword>
<evidence type="ECO:0000259" key="23">
    <source>
        <dbReference type="PROSITE" id="PS50011"/>
    </source>
</evidence>
<dbReference type="FunFam" id="2.60.120.430:FF:000002">
    <property type="entry name" value="Leucine-rich repeat receptor-like protein kinase"/>
    <property type="match status" value="2"/>
</dbReference>
<comment type="catalytic activity">
    <reaction evidence="19">
        <text>L-seryl-[protein] + ATP = O-phospho-L-seryl-[protein] + ADP + H(+)</text>
        <dbReference type="Rhea" id="RHEA:17989"/>
        <dbReference type="Rhea" id="RHEA-COMP:9863"/>
        <dbReference type="Rhea" id="RHEA-COMP:11604"/>
        <dbReference type="ChEBI" id="CHEBI:15378"/>
        <dbReference type="ChEBI" id="CHEBI:29999"/>
        <dbReference type="ChEBI" id="CHEBI:30616"/>
        <dbReference type="ChEBI" id="CHEBI:83421"/>
        <dbReference type="ChEBI" id="CHEBI:456216"/>
        <dbReference type="EC" id="2.7.11.1"/>
    </reaction>
</comment>
<feature type="domain" description="Protein kinase" evidence="23">
    <location>
        <begin position="437"/>
        <end position="793"/>
    </location>
</feature>
<dbReference type="EnsemblPlants" id="LPERR04G20950.1">
    <property type="protein sequence ID" value="LPERR04G20950.1"/>
    <property type="gene ID" value="LPERR04G20950"/>
</dbReference>
<name>A0A0D9W9I1_9ORYZ</name>
<dbReference type="InterPro" id="IPR008271">
    <property type="entry name" value="Ser/Thr_kinase_AS"/>
</dbReference>
<evidence type="ECO:0000313" key="25">
    <source>
        <dbReference type="Proteomes" id="UP000032180"/>
    </source>
</evidence>
<evidence type="ECO:0000256" key="13">
    <source>
        <dbReference type="ARBA" id="ARBA00022840"/>
    </source>
</evidence>
<evidence type="ECO:0000256" key="2">
    <source>
        <dbReference type="ARBA" id="ARBA00012513"/>
    </source>
</evidence>
<comment type="subcellular location">
    <subcellularLocation>
        <location evidence="1">Cell membrane</location>
        <topology evidence="1">Single-pass membrane protein</topology>
    </subcellularLocation>
</comment>
<dbReference type="FunFam" id="3.80.10.10:FF:000299">
    <property type="entry name" value="Piriformospora indica-insensitive protein 2"/>
    <property type="match status" value="1"/>
</dbReference>
<dbReference type="InterPro" id="IPR032675">
    <property type="entry name" value="LRR_dom_sf"/>
</dbReference>
<organism evidence="24 25">
    <name type="scientific">Leersia perrieri</name>
    <dbReference type="NCBI Taxonomy" id="77586"/>
    <lineage>
        <taxon>Eukaryota</taxon>
        <taxon>Viridiplantae</taxon>
        <taxon>Streptophyta</taxon>
        <taxon>Embryophyta</taxon>
        <taxon>Tracheophyta</taxon>
        <taxon>Spermatophyta</taxon>
        <taxon>Magnoliopsida</taxon>
        <taxon>Liliopsida</taxon>
        <taxon>Poales</taxon>
        <taxon>Poaceae</taxon>
        <taxon>BOP clade</taxon>
        <taxon>Oryzoideae</taxon>
        <taxon>Oryzeae</taxon>
        <taxon>Oryzinae</taxon>
        <taxon>Leersia</taxon>
    </lineage>
</organism>
<dbReference type="HOGENOM" id="CLU_000288_114_4_1"/>
<evidence type="ECO:0000256" key="4">
    <source>
        <dbReference type="ARBA" id="ARBA00022527"/>
    </source>
</evidence>
<dbReference type="CDD" id="cd14066">
    <property type="entry name" value="STKc_IRAK"/>
    <property type="match status" value="1"/>
</dbReference>
<keyword evidence="15" id="KW-0472">Membrane</keyword>
<dbReference type="EC" id="2.7.11.1" evidence="2"/>
<keyword evidence="5" id="KW-0597">Phosphoprotein</keyword>
<keyword evidence="16" id="KW-0675">Receptor</keyword>
<feature type="compositionally biased region" description="Polar residues" evidence="21">
    <location>
        <begin position="1738"/>
        <end position="1755"/>
    </location>
</feature>
<evidence type="ECO:0000313" key="24">
    <source>
        <dbReference type="EnsemblPlants" id="LPERR04G20950.1"/>
    </source>
</evidence>
<dbReference type="GO" id="GO:0004674">
    <property type="term" value="F:protein serine/threonine kinase activity"/>
    <property type="evidence" value="ECO:0007669"/>
    <property type="project" value="UniProtKB-KW"/>
</dbReference>
<dbReference type="InterPro" id="IPR000719">
    <property type="entry name" value="Prot_kinase_dom"/>
</dbReference>
<dbReference type="Gramene" id="LPERR04G20950.1">
    <property type="protein sequence ID" value="LPERR04G20950.1"/>
    <property type="gene ID" value="LPERR04G20950"/>
</dbReference>
<dbReference type="Pfam" id="PF07714">
    <property type="entry name" value="PK_Tyr_Ser-Thr"/>
    <property type="match status" value="2"/>
</dbReference>
<comment type="catalytic activity">
    <reaction evidence="18">
        <text>L-threonyl-[protein] + ATP = O-phospho-L-threonyl-[protein] + ADP + H(+)</text>
        <dbReference type="Rhea" id="RHEA:46608"/>
        <dbReference type="Rhea" id="RHEA-COMP:11060"/>
        <dbReference type="Rhea" id="RHEA-COMP:11605"/>
        <dbReference type="ChEBI" id="CHEBI:15378"/>
        <dbReference type="ChEBI" id="CHEBI:30013"/>
        <dbReference type="ChEBI" id="CHEBI:30616"/>
        <dbReference type="ChEBI" id="CHEBI:61977"/>
        <dbReference type="ChEBI" id="CHEBI:456216"/>
        <dbReference type="EC" id="2.7.11.1"/>
    </reaction>
</comment>
<keyword evidence="8" id="KW-0812">Transmembrane</keyword>
<proteinExistence type="predicted"/>
<evidence type="ECO:0000256" key="22">
    <source>
        <dbReference type="SAM" id="SignalP"/>
    </source>
</evidence>
<reference evidence="24" key="3">
    <citation type="submission" date="2015-04" db="UniProtKB">
        <authorList>
            <consortium name="EnsemblPlants"/>
        </authorList>
    </citation>
    <scope>IDENTIFICATION</scope>
</reference>
<accession>A0A0D9W9I1</accession>
<dbReference type="PROSITE" id="PS00108">
    <property type="entry name" value="PROTEIN_KINASE_ST"/>
    <property type="match status" value="2"/>
</dbReference>
<dbReference type="GO" id="GO:0005886">
    <property type="term" value="C:plasma membrane"/>
    <property type="evidence" value="ECO:0007669"/>
    <property type="project" value="UniProtKB-SubCell"/>
</dbReference>
<dbReference type="InterPro" id="IPR017441">
    <property type="entry name" value="Protein_kinase_ATP_BS"/>
</dbReference>
<dbReference type="InterPro" id="IPR051824">
    <property type="entry name" value="LRR_Rcpt-Like_S/T_Kinase"/>
</dbReference>
<feature type="chain" id="PRO_5002348384" description="non-specific serine/threonine protein kinase" evidence="22">
    <location>
        <begin position="27"/>
        <end position="1765"/>
    </location>
</feature>
<evidence type="ECO:0000256" key="3">
    <source>
        <dbReference type="ARBA" id="ARBA00022475"/>
    </source>
</evidence>
<reference evidence="25" key="2">
    <citation type="submission" date="2013-12" db="EMBL/GenBank/DDBJ databases">
        <authorList>
            <person name="Yu Y."/>
            <person name="Lee S."/>
            <person name="de Baynast K."/>
            <person name="Wissotski M."/>
            <person name="Liu L."/>
            <person name="Talag J."/>
            <person name="Goicoechea J."/>
            <person name="Angelova A."/>
            <person name="Jetty R."/>
            <person name="Kudrna D."/>
            <person name="Golser W."/>
            <person name="Rivera L."/>
            <person name="Zhang J."/>
            <person name="Wing R."/>
        </authorList>
    </citation>
    <scope>NUCLEOTIDE SEQUENCE</scope>
</reference>
<dbReference type="SMART" id="SM00220">
    <property type="entry name" value="S_TKc"/>
    <property type="match status" value="2"/>
</dbReference>
<evidence type="ECO:0000256" key="21">
    <source>
        <dbReference type="SAM" id="MobiDB-lite"/>
    </source>
</evidence>
<reference evidence="24 25" key="1">
    <citation type="submission" date="2012-08" db="EMBL/GenBank/DDBJ databases">
        <title>Oryza genome evolution.</title>
        <authorList>
            <person name="Wing R.A."/>
        </authorList>
    </citation>
    <scope>NUCLEOTIDE SEQUENCE</scope>
</reference>
<evidence type="ECO:0000256" key="1">
    <source>
        <dbReference type="ARBA" id="ARBA00004162"/>
    </source>
</evidence>
<dbReference type="Gene3D" id="2.60.120.430">
    <property type="entry name" value="Galactose-binding lectin"/>
    <property type="match status" value="2"/>
</dbReference>
<evidence type="ECO:0000256" key="10">
    <source>
        <dbReference type="ARBA" id="ARBA00022737"/>
    </source>
</evidence>
<dbReference type="Gene3D" id="1.10.510.10">
    <property type="entry name" value="Transferase(Phosphotransferase) domain 1"/>
    <property type="match status" value="2"/>
</dbReference>